<dbReference type="InterPro" id="IPR027417">
    <property type="entry name" value="P-loop_NTPase"/>
</dbReference>
<organism evidence="2 3">
    <name type="scientific">Leptospira fluminis</name>
    <dbReference type="NCBI Taxonomy" id="2484979"/>
    <lineage>
        <taxon>Bacteria</taxon>
        <taxon>Pseudomonadati</taxon>
        <taxon>Spirochaetota</taxon>
        <taxon>Spirochaetia</taxon>
        <taxon>Leptospirales</taxon>
        <taxon>Leptospiraceae</taxon>
        <taxon>Leptospira</taxon>
    </lineage>
</organism>
<dbReference type="PANTHER" id="PTHR32182">
    <property type="entry name" value="DNA REPLICATION AND REPAIR PROTEIN RECF"/>
    <property type="match status" value="1"/>
</dbReference>
<dbReference type="OrthoDB" id="9791620at2"/>
<dbReference type="EMBL" id="RQEV01000007">
    <property type="protein sequence ID" value="TGK20073.1"/>
    <property type="molecule type" value="Genomic_DNA"/>
</dbReference>
<protein>
    <recommendedName>
        <fullName evidence="1">AAA+ ATPase domain-containing protein</fullName>
    </recommendedName>
</protein>
<dbReference type="SUPFAM" id="SSF52540">
    <property type="entry name" value="P-loop containing nucleoside triphosphate hydrolases"/>
    <property type="match status" value="1"/>
</dbReference>
<dbReference type="AlphaFoldDB" id="A0A4R9GSM1"/>
<dbReference type="GO" id="GO:0000731">
    <property type="term" value="P:DNA synthesis involved in DNA repair"/>
    <property type="evidence" value="ECO:0007669"/>
    <property type="project" value="TreeGrafter"/>
</dbReference>
<dbReference type="RefSeq" id="WP_135812739.1">
    <property type="nucleotide sequence ID" value="NZ_RQEV01000007.1"/>
</dbReference>
<gene>
    <name evidence="2" type="ORF">EHO61_06075</name>
</gene>
<feature type="domain" description="AAA+ ATPase" evidence="1">
    <location>
        <begin position="349"/>
        <end position="866"/>
    </location>
</feature>
<dbReference type="Gene3D" id="3.40.50.300">
    <property type="entry name" value="P-loop containing nucleotide triphosphate hydrolases"/>
    <property type="match status" value="1"/>
</dbReference>
<dbReference type="SMART" id="SM00382">
    <property type="entry name" value="AAA"/>
    <property type="match status" value="1"/>
</dbReference>
<dbReference type="InterPro" id="IPR003593">
    <property type="entry name" value="AAA+_ATPase"/>
</dbReference>
<dbReference type="GO" id="GO:0016887">
    <property type="term" value="F:ATP hydrolysis activity"/>
    <property type="evidence" value="ECO:0007669"/>
    <property type="project" value="InterPro"/>
</dbReference>
<evidence type="ECO:0000313" key="2">
    <source>
        <dbReference type="EMBL" id="TGK20073.1"/>
    </source>
</evidence>
<dbReference type="InterPro" id="IPR054787">
    <property type="entry name" value="TrlF_ATPase"/>
</dbReference>
<comment type="caution">
    <text evidence="2">The sequence shown here is derived from an EMBL/GenBank/DDBJ whole genome shotgun (WGS) entry which is preliminary data.</text>
</comment>
<dbReference type="Proteomes" id="UP000297855">
    <property type="component" value="Unassembled WGS sequence"/>
</dbReference>
<evidence type="ECO:0000259" key="1">
    <source>
        <dbReference type="SMART" id="SM00382"/>
    </source>
</evidence>
<reference evidence="2" key="1">
    <citation type="journal article" date="2019" name="PLoS Negl. Trop. Dis.">
        <title>Revisiting the worldwide diversity of Leptospira species in the environment.</title>
        <authorList>
            <person name="Vincent A.T."/>
            <person name="Schiettekatte O."/>
            <person name="Bourhy P."/>
            <person name="Veyrier F.J."/>
            <person name="Picardeau M."/>
        </authorList>
    </citation>
    <scope>NUCLEOTIDE SEQUENCE [LARGE SCALE GENOMIC DNA]</scope>
    <source>
        <strain evidence="2">SCS5</strain>
    </source>
</reference>
<dbReference type="GO" id="GO:0005524">
    <property type="term" value="F:ATP binding"/>
    <property type="evidence" value="ECO:0007669"/>
    <property type="project" value="InterPro"/>
</dbReference>
<name>A0A4R9GSM1_9LEPT</name>
<dbReference type="PANTHER" id="PTHR32182:SF22">
    <property type="entry name" value="ATP-DEPENDENT ENDONUCLEASE, OLD FAMILY-RELATED"/>
    <property type="match status" value="1"/>
</dbReference>
<evidence type="ECO:0000313" key="3">
    <source>
        <dbReference type="Proteomes" id="UP000297855"/>
    </source>
</evidence>
<sequence length="899" mass="102467">MNQLGSLWRKWDLHIHTPASIVQNYGSDDGWERFITELESLPAEIKVIGINDYLFIDGYKRVLYEKKNGKLKNIDLILPVIELRIDKFGGSLNHLSRLNFHIIFSDELSAELIENHFLNALSSKYQLTPVYDNLRTSAKWAALPTRSSLHDLGEKIINSVPEAKRVEFGHPLIEGFNNLCLSLDSVYEALGSHYFTGKFITAVGKTEWSDIKWNDHTIAEKKTIINSADFVFTSASSQQDWEKAHKSLLEAGVNSRLLDCSDSHNFSDSELKDRLGKCLTWIKSDPSFEGLKQALFEFKSRVLISEQKPIEPLFQIRKVKFNFPEQTKLKRQETQDDFCFRGNHEISFSPYLTSIIGGRGTGKSTILNLLHEKLDKGVNSFFKTNVLVSSSPLKIEDHVIVDGVSDRNAIDFLQQNEIEQFAIDQRRLTSAIYSRILKLDTSNVLIENTKKISDICSLIEKQIRRLDQLAVLQSAHSEKKKQLTTNKSVLDSFKDEDYQRISNELSLNNKQLLLYRSGKERYEELLTALDKIVLLYSSKSKVDSENPFETEIQLIVEELNRLIELSKGKDSIGEARKAEIELMQKASILKIEMQKFLTQRGLSAESLADAGAAAERVTELEEEISSIVKNMEAISEEIATFSVDEEPKLKYEESLRKLLATINLDLKNLSSEVRPIELHYEFDSYSMREKLIDNIVTFLADRSRRDHVKDMLEGIDLSSLKDAESISSKISDSTKTGKALKTFFSAEENLEKLRLIAFLEYMKVEEYGRIRVLYDNKPIESTSFGQRCTAVIVILIILGNTPIVIDEPEAHLDSSLIAKYLVELVKSRKIHRQIIFATHNANFVINGDSELIHCLSMDSNNKSSIDSITIEDLNHREKLLALEGGVEAFQKRELRYGID</sequence>
<accession>A0A4R9GSM1</accession>
<proteinExistence type="predicted"/>
<keyword evidence="3" id="KW-1185">Reference proteome</keyword>
<dbReference type="NCBIfam" id="NF045780">
    <property type="entry name" value="TrlF_fam_ATP"/>
    <property type="match status" value="1"/>
</dbReference>
<dbReference type="GO" id="GO:0006302">
    <property type="term" value="P:double-strand break repair"/>
    <property type="evidence" value="ECO:0007669"/>
    <property type="project" value="TreeGrafter"/>
</dbReference>